<feature type="domain" description="ABC transporter" evidence="11">
    <location>
        <begin position="1130"/>
        <end position="1364"/>
    </location>
</feature>
<feature type="domain" description="ABC transmembrane type-1" evidence="12">
    <location>
        <begin position="804"/>
        <end position="1079"/>
    </location>
</feature>
<dbReference type="Pfam" id="PF00664">
    <property type="entry name" value="ABC_membrane"/>
    <property type="match status" value="2"/>
</dbReference>
<dbReference type="FunFam" id="3.40.50.300:FF:002822">
    <property type="entry name" value="ABC transporter C family member 7"/>
    <property type="match status" value="1"/>
</dbReference>
<dbReference type="GO" id="GO:0031154">
    <property type="term" value="P:culmination involved in sorocarp development"/>
    <property type="evidence" value="ECO:0007669"/>
    <property type="project" value="UniProtKB-ARBA"/>
</dbReference>
<protein>
    <recommendedName>
        <fullName evidence="15">ABC transporter C family protein</fullName>
    </recommendedName>
</protein>
<dbReference type="eggNOG" id="KOG0054">
    <property type="taxonomic scope" value="Eukaryota"/>
</dbReference>
<evidence type="ECO:0000256" key="6">
    <source>
        <dbReference type="ARBA" id="ARBA00022741"/>
    </source>
</evidence>
<keyword evidence="14" id="KW-1185">Reference proteome</keyword>
<dbReference type="FunFam" id="1.20.1560.10:FF:000080">
    <property type="entry name" value="ABC transporter C family member 1"/>
    <property type="match status" value="1"/>
</dbReference>
<keyword evidence="7" id="KW-0067">ATP-binding</keyword>
<evidence type="ECO:0000259" key="12">
    <source>
        <dbReference type="PROSITE" id="PS50929"/>
    </source>
</evidence>
<dbReference type="CDD" id="cd18579">
    <property type="entry name" value="ABC_6TM_ABCC_D1"/>
    <property type="match status" value="1"/>
</dbReference>
<keyword evidence="6" id="KW-0547">Nucleotide-binding</keyword>
<dbReference type="CDD" id="cd18580">
    <property type="entry name" value="ABC_6TM_ABCC_D2"/>
    <property type="match status" value="1"/>
</dbReference>
<dbReference type="GeneID" id="10507192"/>
<dbReference type="OMA" id="HEYFPRC"/>
<dbReference type="Proteomes" id="UP000001064">
    <property type="component" value="Unassembled WGS sequence"/>
</dbReference>
<dbReference type="RefSeq" id="XP_003294658.1">
    <property type="nucleotide sequence ID" value="XM_003294610.1"/>
</dbReference>
<dbReference type="PROSITE" id="PS50929">
    <property type="entry name" value="ABC_TM1F"/>
    <property type="match status" value="2"/>
</dbReference>
<organism evidence="13 14">
    <name type="scientific">Dictyostelium purpureum</name>
    <name type="common">Slime mold</name>
    <dbReference type="NCBI Taxonomy" id="5786"/>
    <lineage>
        <taxon>Eukaryota</taxon>
        <taxon>Amoebozoa</taxon>
        <taxon>Evosea</taxon>
        <taxon>Eumycetozoa</taxon>
        <taxon>Dictyostelia</taxon>
        <taxon>Dictyosteliales</taxon>
        <taxon>Dictyosteliaceae</taxon>
        <taxon>Dictyostelium</taxon>
    </lineage>
</organism>
<dbReference type="SUPFAM" id="SSF90123">
    <property type="entry name" value="ABC transporter transmembrane region"/>
    <property type="match status" value="2"/>
</dbReference>
<dbReference type="PROSITE" id="PS00211">
    <property type="entry name" value="ABC_TRANSPORTER_1"/>
    <property type="match status" value="2"/>
</dbReference>
<evidence type="ECO:0000256" key="8">
    <source>
        <dbReference type="ARBA" id="ARBA00022989"/>
    </source>
</evidence>
<dbReference type="Gene3D" id="3.40.50.300">
    <property type="entry name" value="P-loop containing nucleotide triphosphate hydrolases"/>
    <property type="match status" value="2"/>
</dbReference>
<feature type="transmembrane region" description="Helical" evidence="10">
    <location>
        <begin position="108"/>
        <end position="129"/>
    </location>
</feature>
<evidence type="ECO:0008006" key="15">
    <source>
        <dbReference type="Google" id="ProtNLM"/>
    </source>
</evidence>
<sequence length="1377" mass="156070">MIRSCCNNIKSKFSYSLLSETEDTDLFNEPCPEDNASVWQKLTFNWAQPMLFKGYRRALQMTDISDIPEEIKVEHNSPYLANIDYNDGKYPLIKHIYKEFIPRNKKLIAYKLSGAILSVITPMVLKYFLRYIQLPPDQKEVSYGLFLCFLLFMVTSVLMIGNQYSYWFGMKSSLQIRGALISAIYEKMLRLSNSARREFNSGNIMNLVSVDVGAFQDFFWNNHTEIFIFPFQILALLILLCIIIGFSGLVGFLVMVISVPLTTALSTQASKYLRLSLGHADTRTDLTSELINGIRFLKLYAWEKLFLDRIDSERTKQLDHLYTRIIYYIVSQMIVQISSALVLISTFATYSLLGHQLTLDIAFTSMVVFVNLRRPSEMLPQALFRLFGLLPSSKRIEEFLQSPEIQDSFLMDGGSSPIVNTSYSYNVGGSDENNSGSTSPIYSLSPSQMDIKITNATFDWNEHYLKGHSKGSSNDLVNLYSGNTNLGIIESSNIEEDSDLKELIMVEHDGEGSNESADVKENFENYVLNNIDFIAPAGKLTIICGRVGSGKTSLVSALIGEIYRVSGSVQMPPTISFTTQQSFLISASLRENILFGKPFDLEYYKKVIEACSLTPDLLQLSAKDLTEIGERGINLSGGQKQRISLARALYTNADCFIMDEPLSAVDPEVGKHLFDHCIQGLMRNKTRILVTHQLQFIPSADHIVVVENGKITQGTYQELKQKGIDFESIMKTKKLESEEEENKKNSAKPSAVTQNTTTPVLNIDDIISKDEDPNLMEKAKLLVKEDRNSGAVGFDIYKSYVNSGSSLPFFTLTCIIYIVSQVIFQVSDFWLQVWTQKTPEDPEDKFYILVYMGFIVAFIFALTFRYFFLARISFASARKLHDNLLYSVSFASCQFFDTNPSGRILNRFSKDISDIDLTLLECISDVLYCGSTVVIAIGMMIFITPAISIPFAFLVGIYYFIQKVYRASSRELKRMESISRSPVFSLFQETYNGLITIRSYQQQIRFLKLVQNNINVNLRLFFYSFSVHRWIGIRLELISSLVVLFASVFTIFSNNPGLSALAVTTSLSMTSYLNWTIRQYTELEVKMNSVERVLSYVSTPAEGIRFTEEKDNDEQGDIKMDRKWPTNGEIEFKDVEIKYRPTAEPSLRNFTCKINKNEKIGIVGRTGAGKSTISQGLFRMVESSKGSIFIDGVDISKIGLYNLRSSIGIIPQDPFIFSGSLRLNIDPFGEYSDIEIWDALEKVRLKDQIQAMPLKLDSKVQEGGDGLSVGQKQLLCLSRAILKNSKILFCDECTASLDYESDAVIKKTIRENFKDCTILTIAHRIDTIYDSDRIIVVDKGQLAEFDSPENLLKNPNSRFSKLVKYQTDFYNESTKKF</sequence>
<dbReference type="Pfam" id="PF00005">
    <property type="entry name" value="ABC_tran"/>
    <property type="match status" value="2"/>
</dbReference>
<feature type="transmembrane region" description="Helical" evidence="10">
    <location>
        <begin position="226"/>
        <end position="246"/>
    </location>
</feature>
<dbReference type="InterPro" id="IPR003593">
    <property type="entry name" value="AAA+_ATPase"/>
</dbReference>
<dbReference type="OrthoDB" id="29192at2759"/>
<evidence type="ECO:0000256" key="10">
    <source>
        <dbReference type="SAM" id="Phobius"/>
    </source>
</evidence>
<feature type="transmembrane region" description="Helical" evidence="10">
    <location>
        <begin position="807"/>
        <end position="826"/>
    </location>
</feature>
<dbReference type="GO" id="GO:0016020">
    <property type="term" value="C:membrane"/>
    <property type="evidence" value="ECO:0007669"/>
    <property type="project" value="UniProtKB-SubCell"/>
</dbReference>
<feature type="domain" description="ABC transporter" evidence="11">
    <location>
        <begin position="498"/>
        <end position="733"/>
    </location>
</feature>
<evidence type="ECO:0000256" key="2">
    <source>
        <dbReference type="ARBA" id="ARBA00009726"/>
    </source>
</evidence>
<dbReference type="PROSITE" id="PS50893">
    <property type="entry name" value="ABC_TRANSPORTER_2"/>
    <property type="match status" value="2"/>
</dbReference>
<dbReference type="GO" id="GO:0140359">
    <property type="term" value="F:ABC-type transporter activity"/>
    <property type="evidence" value="ECO:0000318"/>
    <property type="project" value="GO_Central"/>
</dbReference>
<dbReference type="InterPro" id="IPR036640">
    <property type="entry name" value="ABC1_TM_sf"/>
</dbReference>
<comment type="similarity">
    <text evidence="2">Belongs to the ABC transporter superfamily. ABCC family. Conjugate transporter (TC 3.A.1.208) subfamily.</text>
</comment>
<feature type="domain" description="ABC transmembrane type-1" evidence="12">
    <location>
        <begin position="114"/>
        <end position="383"/>
    </location>
</feature>
<evidence type="ECO:0000256" key="3">
    <source>
        <dbReference type="ARBA" id="ARBA00022448"/>
    </source>
</evidence>
<dbReference type="VEuPathDB" id="AmoebaDB:DICPUDRAFT_159691"/>
<dbReference type="KEGG" id="dpp:DICPUDRAFT_159691"/>
<dbReference type="GO" id="GO:0055085">
    <property type="term" value="P:transmembrane transport"/>
    <property type="evidence" value="ECO:0000318"/>
    <property type="project" value="GO_Central"/>
</dbReference>
<dbReference type="InterPro" id="IPR017871">
    <property type="entry name" value="ABC_transporter-like_CS"/>
</dbReference>
<name>F1A4R3_DICPU</name>
<dbReference type="STRING" id="5786.F1A4R3"/>
<dbReference type="InterPro" id="IPR003439">
    <property type="entry name" value="ABC_transporter-like_ATP-bd"/>
</dbReference>
<evidence type="ECO:0000256" key="5">
    <source>
        <dbReference type="ARBA" id="ARBA00022737"/>
    </source>
</evidence>
<dbReference type="PANTHER" id="PTHR24223">
    <property type="entry name" value="ATP-BINDING CASSETTE SUB-FAMILY C"/>
    <property type="match status" value="1"/>
</dbReference>
<dbReference type="FunCoup" id="F1A4R3">
    <property type="interactions" value="7"/>
</dbReference>
<evidence type="ECO:0000256" key="4">
    <source>
        <dbReference type="ARBA" id="ARBA00022692"/>
    </source>
</evidence>
<dbReference type="FunFam" id="1.20.1560.10:FF:000010">
    <property type="entry name" value="Multidrug resistance-associated ABC transporter"/>
    <property type="match status" value="1"/>
</dbReference>
<accession>F1A4R3</accession>
<dbReference type="InterPro" id="IPR044726">
    <property type="entry name" value="ABCC_6TM_D2"/>
</dbReference>
<keyword evidence="8 10" id="KW-1133">Transmembrane helix</keyword>
<evidence type="ECO:0000313" key="14">
    <source>
        <dbReference type="Proteomes" id="UP000001064"/>
    </source>
</evidence>
<dbReference type="InterPro" id="IPR011527">
    <property type="entry name" value="ABC1_TM_dom"/>
</dbReference>
<keyword evidence="9 10" id="KW-0472">Membrane</keyword>
<dbReference type="Gene3D" id="1.20.1560.10">
    <property type="entry name" value="ABC transporter type 1, transmembrane domain"/>
    <property type="match status" value="2"/>
</dbReference>
<keyword evidence="4 10" id="KW-0812">Transmembrane</keyword>
<feature type="transmembrane region" description="Helical" evidence="10">
    <location>
        <begin position="325"/>
        <end position="347"/>
    </location>
</feature>
<dbReference type="CDD" id="cd03250">
    <property type="entry name" value="ABCC_MRP_domain1"/>
    <property type="match status" value="1"/>
</dbReference>
<dbReference type="FunFam" id="3.40.50.300:FF:000610">
    <property type="entry name" value="Multidrug resistance-associated ABC transporter"/>
    <property type="match status" value="1"/>
</dbReference>
<evidence type="ECO:0000256" key="7">
    <source>
        <dbReference type="ARBA" id="ARBA00022840"/>
    </source>
</evidence>
<gene>
    <name evidence="13" type="primary">ABCC2</name>
    <name evidence="13" type="ORF">DICPUDRAFT_159691</name>
</gene>
<feature type="transmembrane region" description="Helical" evidence="10">
    <location>
        <begin position="141"/>
        <end position="161"/>
    </location>
</feature>
<dbReference type="SUPFAM" id="SSF52540">
    <property type="entry name" value="P-loop containing nucleoside triphosphate hydrolases"/>
    <property type="match status" value="2"/>
</dbReference>
<reference evidence="14" key="1">
    <citation type="journal article" date="2011" name="Genome Biol.">
        <title>Comparative genomics of the social amoebae Dictyostelium discoideum and Dictyostelium purpureum.</title>
        <authorList>
            <consortium name="US DOE Joint Genome Institute (JGI-PGF)"/>
            <person name="Sucgang R."/>
            <person name="Kuo A."/>
            <person name="Tian X."/>
            <person name="Salerno W."/>
            <person name="Parikh A."/>
            <person name="Feasley C.L."/>
            <person name="Dalin E."/>
            <person name="Tu H."/>
            <person name="Huang E."/>
            <person name="Barry K."/>
            <person name="Lindquist E."/>
            <person name="Shapiro H."/>
            <person name="Bruce D."/>
            <person name="Schmutz J."/>
            <person name="Salamov A."/>
            <person name="Fey P."/>
            <person name="Gaudet P."/>
            <person name="Anjard C."/>
            <person name="Babu M.M."/>
            <person name="Basu S."/>
            <person name="Bushmanova Y."/>
            <person name="van der Wel H."/>
            <person name="Katoh-Kurasawa M."/>
            <person name="Dinh C."/>
            <person name="Coutinho P.M."/>
            <person name="Saito T."/>
            <person name="Elias M."/>
            <person name="Schaap P."/>
            <person name="Kay R.R."/>
            <person name="Henrissat B."/>
            <person name="Eichinger L."/>
            <person name="Rivero F."/>
            <person name="Putnam N.H."/>
            <person name="West C.M."/>
            <person name="Loomis W.F."/>
            <person name="Chisholm R.L."/>
            <person name="Shaulsky G."/>
            <person name="Strassmann J.E."/>
            <person name="Queller D.C."/>
            <person name="Kuspa A."/>
            <person name="Grigoriev I.V."/>
        </authorList>
    </citation>
    <scope>NUCLEOTIDE SEQUENCE [LARGE SCALE GENOMIC DNA]</scope>
    <source>
        <strain evidence="14">QSDP1</strain>
    </source>
</reference>
<dbReference type="CDD" id="cd03244">
    <property type="entry name" value="ABCC_MRP_domain2"/>
    <property type="match status" value="1"/>
</dbReference>
<dbReference type="InParanoid" id="F1A4R3"/>
<dbReference type="PANTHER" id="PTHR24223:SF172">
    <property type="entry name" value="ABC TRANSPORTER C FAMILY MEMBER 1-RELATED"/>
    <property type="match status" value="1"/>
</dbReference>
<dbReference type="InterPro" id="IPR050173">
    <property type="entry name" value="ABC_transporter_C-like"/>
</dbReference>
<proteinExistence type="inferred from homology"/>
<dbReference type="EMBL" id="GL871538">
    <property type="protein sequence ID" value="EGC28816.1"/>
    <property type="molecule type" value="Genomic_DNA"/>
</dbReference>
<dbReference type="SMART" id="SM00382">
    <property type="entry name" value="AAA"/>
    <property type="match status" value="2"/>
</dbReference>
<feature type="transmembrane region" description="Helical" evidence="10">
    <location>
        <begin position="1031"/>
        <end position="1052"/>
    </location>
</feature>
<feature type="transmembrane region" description="Helical" evidence="10">
    <location>
        <begin position="846"/>
        <end position="868"/>
    </location>
</feature>
<comment type="subcellular location">
    <subcellularLocation>
        <location evidence="1">Membrane</location>
        <topology evidence="1">Multi-pass membrane protein</topology>
    </subcellularLocation>
</comment>
<dbReference type="InterPro" id="IPR044746">
    <property type="entry name" value="ABCC_6TM_D1"/>
</dbReference>
<evidence type="ECO:0000256" key="9">
    <source>
        <dbReference type="ARBA" id="ARBA00023136"/>
    </source>
</evidence>
<dbReference type="GO" id="GO:0016887">
    <property type="term" value="F:ATP hydrolysis activity"/>
    <property type="evidence" value="ECO:0007669"/>
    <property type="project" value="InterPro"/>
</dbReference>
<dbReference type="InterPro" id="IPR027417">
    <property type="entry name" value="P-loop_NTPase"/>
</dbReference>
<evidence type="ECO:0000313" key="13">
    <source>
        <dbReference type="EMBL" id="EGC28816.1"/>
    </source>
</evidence>
<dbReference type="GO" id="GO:0005524">
    <property type="term" value="F:ATP binding"/>
    <property type="evidence" value="ECO:0007669"/>
    <property type="project" value="UniProtKB-KW"/>
</dbReference>
<evidence type="ECO:0000259" key="11">
    <source>
        <dbReference type="PROSITE" id="PS50893"/>
    </source>
</evidence>
<keyword evidence="3" id="KW-0813">Transport</keyword>
<evidence type="ECO:0000256" key="1">
    <source>
        <dbReference type="ARBA" id="ARBA00004141"/>
    </source>
</evidence>
<keyword evidence="5" id="KW-0677">Repeat</keyword>